<dbReference type="InterPro" id="IPR055312">
    <property type="entry name" value="FBL15-like"/>
</dbReference>
<reference evidence="1" key="5">
    <citation type="journal article" date="2021" name="G3 (Bethesda)">
        <title>Aegilops tauschii genome assembly Aet v5.0 features greater sequence contiguity and improved annotation.</title>
        <authorList>
            <person name="Wang L."/>
            <person name="Zhu T."/>
            <person name="Rodriguez J.C."/>
            <person name="Deal K.R."/>
            <person name="Dubcovsky J."/>
            <person name="McGuire P.E."/>
            <person name="Lux T."/>
            <person name="Spannagl M."/>
            <person name="Mayer K.F.X."/>
            <person name="Baldrich P."/>
            <person name="Meyers B.C."/>
            <person name="Huo N."/>
            <person name="Gu Y.Q."/>
            <person name="Zhou H."/>
            <person name="Devos K.M."/>
            <person name="Bennetzen J.L."/>
            <person name="Unver T."/>
            <person name="Budak H."/>
            <person name="Gulick P.J."/>
            <person name="Galiba G."/>
            <person name="Kalapos B."/>
            <person name="Nelson D.R."/>
            <person name="Li P."/>
            <person name="You F.M."/>
            <person name="Luo M.C."/>
            <person name="Dvorak J."/>
        </authorList>
    </citation>
    <scope>NUCLEOTIDE SEQUENCE [LARGE SCALE GENOMIC DNA]</scope>
    <source>
        <strain evidence="1">cv. AL8/78</strain>
    </source>
</reference>
<name>A0A453JC17_AEGTS</name>
<reference evidence="2" key="2">
    <citation type="journal article" date="2017" name="Nat. Plants">
        <title>The Aegilops tauschii genome reveals multiple impacts of transposons.</title>
        <authorList>
            <person name="Zhao G."/>
            <person name="Zou C."/>
            <person name="Li K."/>
            <person name="Wang K."/>
            <person name="Li T."/>
            <person name="Gao L."/>
            <person name="Zhang X."/>
            <person name="Wang H."/>
            <person name="Yang Z."/>
            <person name="Liu X."/>
            <person name="Jiang W."/>
            <person name="Mao L."/>
            <person name="Kong X."/>
            <person name="Jiao Y."/>
            <person name="Jia J."/>
        </authorList>
    </citation>
    <scope>NUCLEOTIDE SEQUENCE [LARGE SCALE GENOMIC DNA]</scope>
    <source>
        <strain evidence="2">cv. AL8/78</strain>
    </source>
</reference>
<dbReference type="Gramene" id="AET4Gv20863800.1">
    <property type="protein sequence ID" value="AET4Gv20863800.1"/>
    <property type="gene ID" value="AET4Gv20863800"/>
</dbReference>
<evidence type="ECO:0008006" key="3">
    <source>
        <dbReference type="Google" id="ProtNLM"/>
    </source>
</evidence>
<dbReference type="AlphaFoldDB" id="A0A453JC17"/>
<organism evidence="1 2">
    <name type="scientific">Aegilops tauschii subsp. strangulata</name>
    <name type="common">Goatgrass</name>
    <dbReference type="NCBI Taxonomy" id="200361"/>
    <lineage>
        <taxon>Eukaryota</taxon>
        <taxon>Viridiplantae</taxon>
        <taxon>Streptophyta</taxon>
        <taxon>Embryophyta</taxon>
        <taxon>Tracheophyta</taxon>
        <taxon>Spermatophyta</taxon>
        <taxon>Magnoliopsida</taxon>
        <taxon>Liliopsida</taxon>
        <taxon>Poales</taxon>
        <taxon>Poaceae</taxon>
        <taxon>BOP clade</taxon>
        <taxon>Pooideae</taxon>
        <taxon>Triticodae</taxon>
        <taxon>Triticeae</taxon>
        <taxon>Triticinae</taxon>
        <taxon>Aegilops</taxon>
    </lineage>
</organism>
<dbReference type="PANTHER" id="PTHR34709">
    <property type="entry name" value="OS10G0396666 PROTEIN"/>
    <property type="match status" value="1"/>
</dbReference>
<reference evidence="1" key="4">
    <citation type="submission" date="2019-03" db="UniProtKB">
        <authorList>
            <consortium name="EnsemblPlants"/>
        </authorList>
    </citation>
    <scope>IDENTIFICATION</scope>
</reference>
<accession>A0A453JC17</accession>
<protein>
    <recommendedName>
        <fullName evidence="3">FBD domain-containing protein</fullName>
    </recommendedName>
</protein>
<reference evidence="2" key="1">
    <citation type="journal article" date="2014" name="Science">
        <title>Ancient hybridizations among the ancestral genomes of bread wheat.</title>
        <authorList>
            <consortium name="International Wheat Genome Sequencing Consortium,"/>
            <person name="Marcussen T."/>
            <person name="Sandve S.R."/>
            <person name="Heier L."/>
            <person name="Spannagl M."/>
            <person name="Pfeifer M."/>
            <person name="Jakobsen K.S."/>
            <person name="Wulff B.B."/>
            <person name="Steuernagel B."/>
            <person name="Mayer K.F."/>
            <person name="Olsen O.A."/>
        </authorList>
    </citation>
    <scope>NUCLEOTIDE SEQUENCE [LARGE SCALE GENOMIC DNA]</scope>
    <source>
        <strain evidence="2">cv. AL8/78</strain>
    </source>
</reference>
<dbReference type="EnsemblPlants" id="AET4Gv20863800.1">
    <property type="protein sequence ID" value="AET4Gv20863800.1"/>
    <property type="gene ID" value="AET4Gv20863800"/>
</dbReference>
<proteinExistence type="predicted"/>
<evidence type="ECO:0000313" key="1">
    <source>
        <dbReference type="EnsemblPlants" id="AET4Gv20863800.1"/>
    </source>
</evidence>
<reference evidence="1" key="3">
    <citation type="journal article" date="2017" name="Nature">
        <title>Genome sequence of the progenitor of the wheat D genome Aegilops tauschii.</title>
        <authorList>
            <person name="Luo M.C."/>
            <person name="Gu Y.Q."/>
            <person name="Puiu D."/>
            <person name="Wang H."/>
            <person name="Twardziok S.O."/>
            <person name="Deal K.R."/>
            <person name="Huo N."/>
            <person name="Zhu T."/>
            <person name="Wang L."/>
            <person name="Wang Y."/>
            <person name="McGuire P.E."/>
            <person name="Liu S."/>
            <person name="Long H."/>
            <person name="Ramasamy R.K."/>
            <person name="Rodriguez J.C."/>
            <person name="Van S.L."/>
            <person name="Yuan L."/>
            <person name="Wang Z."/>
            <person name="Xia Z."/>
            <person name="Xiao L."/>
            <person name="Anderson O.D."/>
            <person name="Ouyang S."/>
            <person name="Liang Y."/>
            <person name="Zimin A.V."/>
            <person name="Pertea G."/>
            <person name="Qi P."/>
            <person name="Bennetzen J.L."/>
            <person name="Dai X."/>
            <person name="Dawson M.W."/>
            <person name="Muller H.G."/>
            <person name="Kugler K."/>
            <person name="Rivarola-Duarte L."/>
            <person name="Spannagl M."/>
            <person name="Mayer K.F.X."/>
            <person name="Lu F.H."/>
            <person name="Bevan M.W."/>
            <person name="Leroy P."/>
            <person name="Li P."/>
            <person name="You F.M."/>
            <person name="Sun Q."/>
            <person name="Liu Z."/>
            <person name="Lyons E."/>
            <person name="Wicker T."/>
            <person name="Salzberg S.L."/>
            <person name="Devos K.M."/>
            <person name="Dvorak J."/>
        </authorList>
    </citation>
    <scope>NUCLEOTIDE SEQUENCE [LARGE SCALE GENOMIC DNA]</scope>
    <source>
        <strain evidence="1">cv. AL8/78</strain>
    </source>
</reference>
<keyword evidence="2" id="KW-1185">Reference proteome</keyword>
<dbReference type="PANTHER" id="PTHR34709:SF21">
    <property type="entry name" value="FBD DOMAIN-CONTAINING PROTEIN"/>
    <property type="match status" value="1"/>
</dbReference>
<dbReference type="Proteomes" id="UP000015105">
    <property type="component" value="Chromosome 4D"/>
</dbReference>
<sequence length="114" mass="12733">ATTRLVIDIAPCHSEKQPCPENCPCDEPKNWRCQSISLTRLEEAHIDGFSGEDHEHDFLELILRSSPMLNRVAVKLVPEFGGCTKKIYNAILAYPAVKGYVYFSSAELVLPPSD</sequence>
<evidence type="ECO:0000313" key="2">
    <source>
        <dbReference type="Proteomes" id="UP000015105"/>
    </source>
</evidence>